<feature type="domain" description="Myb-like" evidence="2">
    <location>
        <begin position="199"/>
        <end position="270"/>
    </location>
</feature>
<comment type="caution">
    <text evidence="3">The sequence shown here is derived from an EMBL/GenBank/DDBJ whole genome shotgun (WGS) entry which is preliminary data.</text>
</comment>
<organism evidence="3 4">
    <name type="scientific">Elysia marginata</name>
    <dbReference type="NCBI Taxonomy" id="1093978"/>
    <lineage>
        <taxon>Eukaryota</taxon>
        <taxon>Metazoa</taxon>
        <taxon>Spiralia</taxon>
        <taxon>Lophotrochozoa</taxon>
        <taxon>Mollusca</taxon>
        <taxon>Gastropoda</taxon>
        <taxon>Heterobranchia</taxon>
        <taxon>Euthyneura</taxon>
        <taxon>Panpulmonata</taxon>
        <taxon>Sacoglossa</taxon>
        <taxon>Placobranchoidea</taxon>
        <taxon>Plakobranchidae</taxon>
        <taxon>Elysia</taxon>
    </lineage>
</organism>
<feature type="region of interest" description="Disordered" evidence="1">
    <location>
        <begin position="93"/>
        <end position="120"/>
    </location>
</feature>
<name>A0AAV4I9V1_9GAST</name>
<feature type="compositionally biased region" description="Polar residues" evidence="1">
    <location>
        <begin position="173"/>
        <end position="186"/>
    </location>
</feature>
<gene>
    <name evidence="3" type="ORF">ElyMa_004724600</name>
</gene>
<feature type="non-terminal residue" evidence="3">
    <location>
        <position position="355"/>
    </location>
</feature>
<dbReference type="GO" id="GO:0005634">
    <property type="term" value="C:nucleus"/>
    <property type="evidence" value="ECO:0007669"/>
    <property type="project" value="TreeGrafter"/>
</dbReference>
<evidence type="ECO:0000313" key="4">
    <source>
        <dbReference type="Proteomes" id="UP000762676"/>
    </source>
</evidence>
<sequence length="355" mass="39244">MDEGESSRRNRKPNYSRDEVLTIICGVQENKFNLLKKSCTVSSNKVKQAGWKAICDRLNFFNPDRQRTVDEVRKKWKDLSAQARNDLICKRALPPSATSVGDGEDSQAGSVGRDHQKESSAGEFTPLILAILGEVGTIEMPSEESGIINISFGNLGDQHTEQEAIYDTVVLQKQESATDSQQSQNEAELDDAESRKRMRKPNYTKKDILTLIQGVADHKFSLLQKICTHTSNKVKTEGWGTICQTINSFNPEVIRTADELRKKWKDLSKQARQDLLNLRASVASGSNKSTTPPGEFSSLCLPILAEAGLLEVTADEINALKVNNVTTMISLHQAAGTEFVTTSQANVLSSPMEKE</sequence>
<keyword evidence="4" id="KW-1185">Reference proteome</keyword>
<evidence type="ECO:0000259" key="2">
    <source>
        <dbReference type="SMART" id="SM00717"/>
    </source>
</evidence>
<dbReference type="Proteomes" id="UP000762676">
    <property type="component" value="Unassembled WGS sequence"/>
</dbReference>
<dbReference type="InterPro" id="IPR028002">
    <property type="entry name" value="Myb_DNA-bind_5"/>
</dbReference>
<evidence type="ECO:0000313" key="3">
    <source>
        <dbReference type="EMBL" id="GFS07204.1"/>
    </source>
</evidence>
<reference evidence="3 4" key="1">
    <citation type="journal article" date="2021" name="Elife">
        <title>Chloroplast acquisition without the gene transfer in kleptoplastic sea slugs, Plakobranchus ocellatus.</title>
        <authorList>
            <person name="Maeda T."/>
            <person name="Takahashi S."/>
            <person name="Yoshida T."/>
            <person name="Shimamura S."/>
            <person name="Takaki Y."/>
            <person name="Nagai Y."/>
            <person name="Toyoda A."/>
            <person name="Suzuki Y."/>
            <person name="Arimoto A."/>
            <person name="Ishii H."/>
            <person name="Satoh N."/>
            <person name="Nishiyama T."/>
            <person name="Hasebe M."/>
            <person name="Maruyama T."/>
            <person name="Minagawa J."/>
            <person name="Obokata J."/>
            <person name="Shigenobu S."/>
        </authorList>
    </citation>
    <scope>NUCLEOTIDE SEQUENCE [LARGE SCALE GENOMIC DNA]</scope>
</reference>
<evidence type="ECO:0000256" key="1">
    <source>
        <dbReference type="SAM" id="MobiDB-lite"/>
    </source>
</evidence>
<feature type="region of interest" description="Disordered" evidence="1">
    <location>
        <begin position="173"/>
        <end position="200"/>
    </location>
</feature>
<protein>
    <recommendedName>
        <fullName evidence="2">Myb-like domain-containing protein</fullName>
    </recommendedName>
</protein>
<dbReference type="EMBL" id="BMAT01009492">
    <property type="protein sequence ID" value="GFS07204.1"/>
    <property type="molecule type" value="Genomic_DNA"/>
</dbReference>
<dbReference type="PANTHER" id="PTHR23098:SF16">
    <property type="entry name" value="REGULATORY PROTEIN ZESTE"/>
    <property type="match status" value="1"/>
</dbReference>
<dbReference type="Pfam" id="PF13873">
    <property type="entry name" value="Myb_DNA-bind_5"/>
    <property type="match status" value="2"/>
</dbReference>
<feature type="domain" description="Myb-like" evidence="2">
    <location>
        <begin position="11"/>
        <end position="82"/>
    </location>
</feature>
<dbReference type="PANTHER" id="PTHR23098">
    <property type="entry name" value="AGAP001331-PA-RELATED"/>
    <property type="match status" value="1"/>
</dbReference>
<dbReference type="AlphaFoldDB" id="A0AAV4I9V1"/>
<dbReference type="SMART" id="SM00717">
    <property type="entry name" value="SANT"/>
    <property type="match status" value="2"/>
</dbReference>
<accession>A0AAV4I9V1</accession>
<dbReference type="InterPro" id="IPR001005">
    <property type="entry name" value="SANT/Myb"/>
</dbReference>
<proteinExistence type="predicted"/>